<evidence type="ECO:0000313" key="2">
    <source>
        <dbReference type="Proteomes" id="UP000241566"/>
    </source>
</evidence>
<sequence length="69" mass="8168">MITKHLTFSKLLLTKAPMLILVYTSKGSIFYLKTNQLEILYAKHMHLVTNSIKVYKFLTIKDKKWYLGF</sequence>
<keyword evidence="2" id="KW-1185">Reference proteome</keyword>
<comment type="caution">
    <text evidence="1">The sequence shown here is derived from an EMBL/GenBank/DDBJ whole genome shotgun (WGS) entry which is preliminary data.</text>
</comment>
<gene>
    <name evidence="1" type="ORF">CTM94_01785</name>
</gene>
<dbReference type="Proteomes" id="UP000241566">
    <property type="component" value="Unassembled WGS sequence"/>
</dbReference>
<protein>
    <submittedName>
        <fullName evidence="1">Uncharacterized protein</fullName>
    </submittedName>
</protein>
<accession>A0ABX5GL51</accession>
<organism evidence="1 2">
    <name type="scientific">Photobacterium leiognathi</name>
    <dbReference type="NCBI Taxonomy" id="553611"/>
    <lineage>
        <taxon>Bacteria</taxon>
        <taxon>Pseudomonadati</taxon>
        <taxon>Pseudomonadota</taxon>
        <taxon>Gammaproteobacteria</taxon>
        <taxon>Vibrionales</taxon>
        <taxon>Vibrionaceae</taxon>
        <taxon>Photobacterium</taxon>
    </lineage>
</organism>
<evidence type="ECO:0000313" key="1">
    <source>
        <dbReference type="EMBL" id="PSV86560.1"/>
    </source>
</evidence>
<proteinExistence type="predicted"/>
<name>A0ABX5GL51_PHOLE</name>
<reference evidence="1 2" key="1">
    <citation type="submission" date="2018-01" db="EMBL/GenBank/DDBJ databases">
        <title>Whole genome sequencing of Histamine producing bacteria.</title>
        <authorList>
            <person name="Butler K."/>
        </authorList>
    </citation>
    <scope>NUCLEOTIDE SEQUENCE [LARGE SCALE GENOMIC DNA]</scope>
    <source>
        <strain evidence="1 2">ATCC 25521</strain>
    </source>
</reference>
<dbReference type="EMBL" id="PYOI01000001">
    <property type="protein sequence ID" value="PSV86560.1"/>
    <property type="molecule type" value="Genomic_DNA"/>
</dbReference>